<comment type="subcellular location">
    <subcellularLocation>
        <location evidence="1">Nucleus</location>
    </subcellularLocation>
</comment>
<dbReference type="InterPro" id="IPR001083">
    <property type="entry name" value="Cu_fist_DNA-bd_dom"/>
</dbReference>
<dbReference type="Proteomes" id="UP000269721">
    <property type="component" value="Unassembled WGS sequence"/>
</dbReference>
<dbReference type="AlphaFoldDB" id="A0A4P9WNW5"/>
<evidence type="ECO:0000256" key="5">
    <source>
        <dbReference type="ARBA" id="ARBA00023015"/>
    </source>
</evidence>
<dbReference type="SMART" id="SM01090">
    <property type="entry name" value="Copper-fist"/>
    <property type="match status" value="1"/>
</dbReference>
<evidence type="ECO:0000256" key="7">
    <source>
        <dbReference type="ARBA" id="ARBA00023242"/>
    </source>
</evidence>
<organism evidence="10 11">
    <name type="scientific">Blyttiomyces helicus</name>
    <dbReference type="NCBI Taxonomy" id="388810"/>
    <lineage>
        <taxon>Eukaryota</taxon>
        <taxon>Fungi</taxon>
        <taxon>Fungi incertae sedis</taxon>
        <taxon>Chytridiomycota</taxon>
        <taxon>Chytridiomycota incertae sedis</taxon>
        <taxon>Chytridiomycetes</taxon>
        <taxon>Chytridiomycetes incertae sedis</taxon>
        <taxon>Blyttiomyces</taxon>
    </lineage>
</organism>
<dbReference type="InterPro" id="IPR036395">
    <property type="entry name" value="Cu_fist_DNA-bd_dom_sf"/>
</dbReference>
<keyword evidence="2" id="KW-0479">Metal-binding</keyword>
<evidence type="ECO:0000256" key="2">
    <source>
        <dbReference type="ARBA" id="ARBA00022723"/>
    </source>
</evidence>
<proteinExistence type="predicted"/>
<dbReference type="Gene3D" id="3.90.430.10">
    <property type="entry name" value="Copper fist DNA-binding domain"/>
    <property type="match status" value="1"/>
</dbReference>
<keyword evidence="3" id="KW-0862">Zinc</keyword>
<keyword evidence="7" id="KW-0539">Nucleus</keyword>
<evidence type="ECO:0000256" key="6">
    <source>
        <dbReference type="ARBA" id="ARBA00023163"/>
    </source>
</evidence>
<dbReference type="GO" id="GO:0005507">
    <property type="term" value="F:copper ion binding"/>
    <property type="evidence" value="ECO:0007669"/>
    <property type="project" value="InterPro"/>
</dbReference>
<dbReference type="PROSITE" id="PS50073">
    <property type="entry name" value="COPPER_FIST_2"/>
    <property type="match status" value="1"/>
</dbReference>
<feature type="region of interest" description="Disordered" evidence="8">
    <location>
        <begin position="314"/>
        <end position="337"/>
    </location>
</feature>
<dbReference type="FunFam" id="3.90.430.10:FF:000001">
    <property type="entry name" value="Copper fist DNA-binding protein"/>
    <property type="match status" value="1"/>
</dbReference>
<evidence type="ECO:0000256" key="4">
    <source>
        <dbReference type="ARBA" id="ARBA00023008"/>
    </source>
</evidence>
<feature type="compositionally biased region" description="Basic residues" evidence="8">
    <location>
        <begin position="173"/>
        <end position="182"/>
    </location>
</feature>
<dbReference type="EMBL" id="KZ994047">
    <property type="protein sequence ID" value="RKO93985.1"/>
    <property type="molecule type" value="Genomic_DNA"/>
</dbReference>
<name>A0A4P9WNW5_9FUNG</name>
<keyword evidence="11" id="KW-1185">Reference proteome</keyword>
<dbReference type="GO" id="GO:0003677">
    <property type="term" value="F:DNA binding"/>
    <property type="evidence" value="ECO:0007669"/>
    <property type="project" value="InterPro"/>
</dbReference>
<evidence type="ECO:0000256" key="8">
    <source>
        <dbReference type="SAM" id="MobiDB-lite"/>
    </source>
</evidence>
<reference evidence="11" key="1">
    <citation type="journal article" date="2018" name="Nat. Microbiol.">
        <title>Leveraging single-cell genomics to expand the fungal tree of life.</title>
        <authorList>
            <person name="Ahrendt S.R."/>
            <person name="Quandt C.A."/>
            <person name="Ciobanu D."/>
            <person name="Clum A."/>
            <person name="Salamov A."/>
            <person name="Andreopoulos B."/>
            <person name="Cheng J.F."/>
            <person name="Woyke T."/>
            <person name="Pelin A."/>
            <person name="Henrissat B."/>
            <person name="Reynolds N.K."/>
            <person name="Benny G.L."/>
            <person name="Smith M.E."/>
            <person name="James T.Y."/>
            <person name="Grigoriev I.V."/>
        </authorList>
    </citation>
    <scope>NUCLEOTIDE SEQUENCE [LARGE SCALE GENOMIC DNA]</scope>
</reference>
<evidence type="ECO:0000256" key="3">
    <source>
        <dbReference type="ARBA" id="ARBA00022833"/>
    </source>
</evidence>
<dbReference type="Pfam" id="PF00649">
    <property type="entry name" value="Copper-fist"/>
    <property type="match status" value="1"/>
</dbReference>
<gene>
    <name evidence="10" type="ORF">BDK51DRAFT_45881</name>
</gene>
<keyword evidence="6" id="KW-0804">Transcription</keyword>
<keyword evidence="5" id="KW-0805">Transcription regulation</keyword>
<keyword evidence="4" id="KW-0186">Copper</keyword>
<evidence type="ECO:0000259" key="9">
    <source>
        <dbReference type="PROSITE" id="PS50073"/>
    </source>
</evidence>
<dbReference type="GO" id="GO:0003700">
    <property type="term" value="F:DNA-binding transcription factor activity"/>
    <property type="evidence" value="ECO:0007669"/>
    <property type="project" value="InterPro"/>
</dbReference>
<feature type="compositionally biased region" description="Low complexity" evidence="8">
    <location>
        <begin position="188"/>
        <end position="214"/>
    </location>
</feature>
<evidence type="ECO:0000313" key="10">
    <source>
        <dbReference type="EMBL" id="RKO93985.1"/>
    </source>
</evidence>
<feature type="domain" description="Copper-fist" evidence="9">
    <location>
        <begin position="1"/>
        <end position="40"/>
    </location>
</feature>
<sequence>MINLDGKKFACARCQRGHRNASCDHLQRPVLEVRSVGRPVSTIVRNGRPEDHKRVEVHVSTGTVFVLAPGIEEDVGALKARLSGDGACVITVQRGKTAKKGGDDGALPDDVVAATLVKVEVLLEGEEQVFPSYSLNALNTRLLYTGPGVTQQLSAHAPQRLSSSEPSNPAPRQMRRGHGHRRANSDQSAASFLASLAGSASTAAPTSPRTARTASPRHTHTRSLSCVPSPTSSKHARMASFPYSPAPFSPTYPTSPHRSQARGRGLGAGYEFPTSFAGARDAVWNGMPASVGSNGIFPMTPTCDSPDVRGMVPTSPHSVTSAPHLPSLSRRRPGTPPLNMMSQGPFSPTRSALSSAAPTTASITSSPLSLAFGPMSAASPLSMTSLASPLVMGESPISAIANSPPSLLRVTEDGFDVGSEISGSEVGDEDIVLFDGGHFSASGLAPPSALDMMARLEALVLQSPVVRSHYDEFPITSSKSPAIGHWNMKSSSVWEPSSTKLEPGVYSPPVTHSINADMDVWDMPASAEAEEGPEAWMMDDNEDFPPDLLNVSHHSFDSLNVSHNSLDSLDWSQPSYIDIAAIAAHGIDDRAF</sequence>
<dbReference type="SMART" id="SM00412">
    <property type="entry name" value="Cu_FIST"/>
    <property type="match status" value="1"/>
</dbReference>
<evidence type="ECO:0000313" key="11">
    <source>
        <dbReference type="Proteomes" id="UP000269721"/>
    </source>
</evidence>
<feature type="region of interest" description="Disordered" evidence="8">
    <location>
        <begin position="153"/>
        <end position="264"/>
    </location>
</feature>
<dbReference type="SUPFAM" id="SSF57879">
    <property type="entry name" value="Zinc domain conserved in yeast copper-regulated transcription factors"/>
    <property type="match status" value="1"/>
</dbReference>
<protein>
    <recommendedName>
        <fullName evidence="9">Copper-fist domain-containing protein</fullName>
    </recommendedName>
</protein>
<dbReference type="OrthoDB" id="5600085at2759"/>
<evidence type="ECO:0000256" key="1">
    <source>
        <dbReference type="ARBA" id="ARBA00004123"/>
    </source>
</evidence>
<feature type="compositionally biased region" description="Polar residues" evidence="8">
    <location>
        <begin position="153"/>
        <end position="167"/>
    </location>
</feature>
<feature type="compositionally biased region" description="Polar residues" evidence="8">
    <location>
        <begin position="222"/>
        <end position="233"/>
    </location>
</feature>
<dbReference type="GO" id="GO:0005634">
    <property type="term" value="C:nucleus"/>
    <property type="evidence" value="ECO:0007669"/>
    <property type="project" value="UniProtKB-SubCell"/>
</dbReference>
<dbReference type="PRINTS" id="PR00617">
    <property type="entry name" value="COPPERFIST"/>
</dbReference>
<accession>A0A4P9WNW5</accession>